<feature type="compositionally biased region" description="Pro residues" evidence="1">
    <location>
        <begin position="1"/>
        <end position="11"/>
    </location>
</feature>
<evidence type="ECO:0000256" key="1">
    <source>
        <dbReference type="SAM" id="MobiDB-lite"/>
    </source>
</evidence>
<dbReference type="EMBL" id="KV935479">
    <property type="protein sequence ID" value="PIO29426.1"/>
    <property type="molecule type" value="Genomic_DNA"/>
</dbReference>
<organism evidence="2 3">
    <name type="scientific">Aquarana catesbeiana</name>
    <name type="common">American bullfrog</name>
    <name type="synonym">Rana catesbeiana</name>
    <dbReference type="NCBI Taxonomy" id="8400"/>
    <lineage>
        <taxon>Eukaryota</taxon>
        <taxon>Metazoa</taxon>
        <taxon>Chordata</taxon>
        <taxon>Craniata</taxon>
        <taxon>Vertebrata</taxon>
        <taxon>Euteleostomi</taxon>
        <taxon>Amphibia</taxon>
        <taxon>Batrachia</taxon>
        <taxon>Anura</taxon>
        <taxon>Neobatrachia</taxon>
        <taxon>Ranoidea</taxon>
        <taxon>Ranidae</taxon>
        <taxon>Aquarana</taxon>
    </lineage>
</organism>
<sequence length="80" mass="8991">MSIALCPPPPHEQNSSRREKQIRNQNLRRDLASTMIITLKYGDQESEKSKNPARICIFWISGSKGPPLMLSTLPLLCVSP</sequence>
<evidence type="ECO:0000313" key="3">
    <source>
        <dbReference type="Proteomes" id="UP000228934"/>
    </source>
</evidence>
<reference evidence="3" key="1">
    <citation type="journal article" date="2017" name="Nat. Commun.">
        <title>The North American bullfrog draft genome provides insight into hormonal regulation of long noncoding RNA.</title>
        <authorList>
            <person name="Hammond S.A."/>
            <person name="Warren R.L."/>
            <person name="Vandervalk B.P."/>
            <person name="Kucuk E."/>
            <person name="Khan H."/>
            <person name="Gibb E.A."/>
            <person name="Pandoh P."/>
            <person name="Kirk H."/>
            <person name="Zhao Y."/>
            <person name="Jones M."/>
            <person name="Mungall A.J."/>
            <person name="Coope R."/>
            <person name="Pleasance S."/>
            <person name="Moore R.A."/>
            <person name="Holt R.A."/>
            <person name="Round J.M."/>
            <person name="Ohora S."/>
            <person name="Walle B.V."/>
            <person name="Veldhoen N."/>
            <person name="Helbing C.C."/>
            <person name="Birol I."/>
        </authorList>
    </citation>
    <scope>NUCLEOTIDE SEQUENCE [LARGE SCALE GENOMIC DNA]</scope>
</reference>
<feature type="region of interest" description="Disordered" evidence="1">
    <location>
        <begin position="1"/>
        <end position="27"/>
    </location>
</feature>
<name>A0A2G9RNC8_AQUCT</name>
<gene>
    <name evidence="2" type="ORF">AB205_0157040</name>
</gene>
<dbReference type="AlphaFoldDB" id="A0A2G9RNC8"/>
<keyword evidence="3" id="KW-1185">Reference proteome</keyword>
<accession>A0A2G9RNC8</accession>
<evidence type="ECO:0000313" key="2">
    <source>
        <dbReference type="EMBL" id="PIO29426.1"/>
    </source>
</evidence>
<feature type="compositionally biased region" description="Basic and acidic residues" evidence="1">
    <location>
        <begin position="14"/>
        <end position="27"/>
    </location>
</feature>
<protein>
    <submittedName>
        <fullName evidence="2">Uncharacterized protein</fullName>
    </submittedName>
</protein>
<proteinExistence type="predicted"/>
<dbReference type="Proteomes" id="UP000228934">
    <property type="component" value="Unassembled WGS sequence"/>
</dbReference>